<organism evidence="2 3">
    <name type="scientific">Shiella aurantiaca</name>
    <dbReference type="NCBI Taxonomy" id="3058365"/>
    <lineage>
        <taxon>Bacteria</taxon>
        <taxon>Pseudomonadati</taxon>
        <taxon>Bacteroidota</taxon>
        <taxon>Cytophagia</taxon>
        <taxon>Cytophagales</taxon>
        <taxon>Shiellaceae</taxon>
        <taxon>Shiella</taxon>
    </lineage>
</organism>
<evidence type="ECO:0000313" key="3">
    <source>
        <dbReference type="Proteomes" id="UP001168552"/>
    </source>
</evidence>
<feature type="signal peptide" evidence="1">
    <location>
        <begin position="1"/>
        <end position="21"/>
    </location>
</feature>
<gene>
    <name evidence="2" type="ORF">QWY31_13315</name>
</gene>
<dbReference type="RefSeq" id="WP_320005021.1">
    <property type="nucleotide sequence ID" value="NZ_JAUHJS010000007.1"/>
</dbReference>
<dbReference type="Proteomes" id="UP001168552">
    <property type="component" value="Unassembled WGS sequence"/>
</dbReference>
<name>A0ABT8F7L4_9BACT</name>
<keyword evidence="1" id="KW-0732">Signal</keyword>
<proteinExistence type="predicted"/>
<feature type="chain" id="PRO_5045570974" evidence="1">
    <location>
        <begin position="22"/>
        <end position="349"/>
    </location>
</feature>
<accession>A0ABT8F7L4</accession>
<dbReference type="EMBL" id="JAUHJS010000007">
    <property type="protein sequence ID" value="MDN4166483.1"/>
    <property type="molecule type" value="Genomic_DNA"/>
</dbReference>
<reference evidence="2" key="1">
    <citation type="submission" date="2023-06" db="EMBL/GenBank/DDBJ databases">
        <title>Cytophagales bacterium Strain LB-30, isolated from soil.</title>
        <authorList>
            <person name="Liu B."/>
        </authorList>
    </citation>
    <scope>NUCLEOTIDE SEQUENCE</scope>
    <source>
        <strain evidence="2">LB-30</strain>
    </source>
</reference>
<comment type="caution">
    <text evidence="2">The sequence shown here is derived from an EMBL/GenBank/DDBJ whole genome shotgun (WGS) entry which is preliminary data.</text>
</comment>
<protein>
    <submittedName>
        <fullName evidence="2">Uncharacterized protein</fullName>
    </submittedName>
</protein>
<sequence>MKKITCLFALISFCLVGLSQAQEPSKEFQKETEAIFDNGLSNFNKKPFKKSNTVALASVNLRFKIASRQEDPKESNNVTWAFLEGVDEALMQEIADAYYQLLAADLQEAGYTVSEDYKNAKNYKSLVDDNAKNERVTSKAMWGIAEIYTANGDTYIEFPNYAGGDHAKLAKETDAVVWQSLITIDFVEIAQRELSKKEYEEIKNSTELGRELRANNSRRITETKPVVRIMPQTLAQPTFKGDGTYARFSGPDFSGGGAFLNQEKAIYSQVPYQFELSKTDGIPAHVTRFKSAVLGDLAAIASGGAVKTGRGLNEVTFNVKTDAASFKAATLDALKQYNQYLLTYIKMNN</sequence>
<evidence type="ECO:0000256" key="1">
    <source>
        <dbReference type="SAM" id="SignalP"/>
    </source>
</evidence>
<keyword evidence="3" id="KW-1185">Reference proteome</keyword>
<evidence type="ECO:0000313" key="2">
    <source>
        <dbReference type="EMBL" id="MDN4166483.1"/>
    </source>
</evidence>